<sequence>MHKTIVIDGKDIQLKVTGATPIRYGAEFGKDYFADVLKLGALEELADIQNMDYTKLDRLDTGVLYNVIYIFAKEADPNISEQFTWLASFDEFPVFDIVAEVQELLVKTMSTRKK</sequence>
<dbReference type="Proteomes" id="UP000014060">
    <property type="component" value="Unassembled WGS sequence"/>
</dbReference>
<comment type="caution">
    <text evidence="1">The sequence shown here is derived from an EMBL/GenBank/DDBJ whole genome shotgun (WGS) entry which is preliminary data.</text>
</comment>
<dbReference type="EMBL" id="AHCJ01000065">
    <property type="protein sequence ID" value="EOQ59326.1"/>
    <property type="molecule type" value="Genomic_DNA"/>
</dbReference>
<evidence type="ECO:0000313" key="1">
    <source>
        <dbReference type="EMBL" id="EOQ59326.1"/>
    </source>
</evidence>
<accession>A0ABC9STJ4</accession>
<reference evidence="1 2" key="1">
    <citation type="submission" date="2013-01" db="EMBL/GenBank/DDBJ databases">
        <title>The Genome Sequence of Bacillus cereus TIAC219.</title>
        <authorList>
            <consortium name="The Broad Institute Genome Sequencing Platform"/>
            <consortium name="The Broad Institute Genome Sequencing Center for Infectious Disease"/>
            <person name="Feldgarden M."/>
            <person name="Van der Auwera G.A."/>
            <person name="Mahillon J."/>
            <person name="Duprez V."/>
            <person name="Timmery S."/>
            <person name="Mattelet C."/>
            <person name="Dierick K."/>
            <person name="Sun M."/>
            <person name="Yu Z."/>
            <person name="Zhu L."/>
            <person name="Hu X."/>
            <person name="Shank E.B."/>
            <person name="Swiecicka I."/>
            <person name="Hansen B.M."/>
            <person name="Andrup L."/>
            <person name="Walker B."/>
            <person name="Young S.K."/>
            <person name="Zeng Q."/>
            <person name="Gargeya S."/>
            <person name="Fitzgerald M."/>
            <person name="Haas B."/>
            <person name="Abouelleil A."/>
            <person name="Alvarado L."/>
            <person name="Arachchi H.M."/>
            <person name="Berlin A.M."/>
            <person name="Chapman S.B."/>
            <person name="Dewar J."/>
            <person name="Goldberg J."/>
            <person name="Griggs A."/>
            <person name="Gujja S."/>
            <person name="Hansen M."/>
            <person name="Howarth C."/>
            <person name="Imamovic A."/>
            <person name="Larimer J."/>
            <person name="McCowan C."/>
            <person name="Murphy C."/>
            <person name="Neiman D."/>
            <person name="Pearson M."/>
            <person name="Priest M."/>
            <person name="Roberts A."/>
            <person name="Saif S."/>
            <person name="Shea T."/>
            <person name="Sisk P."/>
            <person name="Sykes S."/>
            <person name="Wortman J."/>
            <person name="Nusbaum C."/>
            <person name="Birren B."/>
        </authorList>
    </citation>
    <scope>NUCLEOTIDE SEQUENCE [LARGE SCALE GENOMIC DNA]</scope>
    <source>
        <strain evidence="1 2">TIAC219</strain>
    </source>
</reference>
<protein>
    <recommendedName>
        <fullName evidence="3">Phage protein</fullName>
    </recommendedName>
</protein>
<dbReference type="AlphaFoldDB" id="A0ABC9STJ4"/>
<name>A0ABC9STJ4_BACCE</name>
<gene>
    <name evidence="1" type="ORF">IAY_05121</name>
</gene>
<organism evidence="1 2">
    <name type="scientific">Bacillus cereus TIAC219</name>
    <dbReference type="NCBI Taxonomy" id="718222"/>
    <lineage>
        <taxon>Bacteria</taxon>
        <taxon>Bacillati</taxon>
        <taxon>Bacillota</taxon>
        <taxon>Bacilli</taxon>
        <taxon>Bacillales</taxon>
        <taxon>Bacillaceae</taxon>
        <taxon>Bacillus</taxon>
        <taxon>Bacillus cereus group</taxon>
    </lineage>
</organism>
<evidence type="ECO:0008006" key="3">
    <source>
        <dbReference type="Google" id="ProtNLM"/>
    </source>
</evidence>
<dbReference type="RefSeq" id="WP_000549655.1">
    <property type="nucleotide sequence ID" value="NZ_KB976042.1"/>
</dbReference>
<proteinExistence type="predicted"/>
<evidence type="ECO:0000313" key="2">
    <source>
        <dbReference type="Proteomes" id="UP000014060"/>
    </source>
</evidence>